<dbReference type="InterPro" id="IPR018392">
    <property type="entry name" value="LysM"/>
</dbReference>
<dbReference type="Gene3D" id="3.50.50.60">
    <property type="entry name" value="FAD/NAD(P)-binding domain"/>
    <property type="match status" value="1"/>
</dbReference>
<gene>
    <name evidence="7" type="ORF">DPCES_2817</name>
</gene>
<reference evidence="7" key="1">
    <citation type="submission" date="2014-07" db="EMBL/GenBank/DDBJ databases">
        <authorList>
            <person name="Hornung V.Bastian."/>
        </authorList>
    </citation>
    <scope>NUCLEOTIDE SEQUENCE</scope>
    <source>
        <strain evidence="7">PCE-S</strain>
    </source>
</reference>
<evidence type="ECO:0000313" key="7">
    <source>
        <dbReference type="EMBL" id="CDX02704.1"/>
    </source>
</evidence>
<comment type="cofactor">
    <cofactor evidence="1">
        <name>FAD</name>
        <dbReference type="ChEBI" id="CHEBI:57692"/>
    </cofactor>
</comment>
<dbReference type="PANTHER" id="PTHR43400">
    <property type="entry name" value="FUMARATE REDUCTASE"/>
    <property type="match status" value="1"/>
</dbReference>
<dbReference type="InterPro" id="IPR050315">
    <property type="entry name" value="FAD-oxidoreductase_2"/>
</dbReference>
<keyword evidence="3 5" id="KW-0274">FAD</keyword>
<feature type="domain" description="FAD-dependent oxidoreductase 2 FAD-binding" evidence="6">
    <location>
        <begin position="54"/>
        <end position="492"/>
    </location>
</feature>
<dbReference type="PATRIC" id="fig|49338.4.peg.3024"/>
<feature type="signal peptide" evidence="5">
    <location>
        <begin position="1"/>
        <end position="29"/>
    </location>
</feature>
<evidence type="ECO:0000259" key="6">
    <source>
        <dbReference type="Pfam" id="PF00890"/>
    </source>
</evidence>
<dbReference type="GO" id="GO:0010181">
    <property type="term" value="F:FMN binding"/>
    <property type="evidence" value="ECO:0007669"/>
    <property type="project" value="InterPro"/>
</dbReference>
<keyword evidence="5" id="KW-0732">Signal</keyword>
<dbReference type="InterPro" id="IPR027477">
    <property type="entry name" value="Succ_DH/fumarate_Rdtase_cat_sf"/>
</dbReference>
<dbReference type="PANTHER" id="PTHR43400:SF7">
    <property type="entry name" value="FAD-DEPENDENT OXIDOREDUCTASE 2 FAD BINDING DOMAIN-CONTAINING PROTEIN"/>
    <property type="match status" value="1"/>
</dbReference>
<dbReference type="CDD" id="cd00118">
    <property type="entry name" value="LysM"/>
    <property type="match status" value="1"/>
</dbReference>
<name>A0A098B1E6_DESHA</name>
<dbReference type="Pfam" id="PF00890">
    <property type="entry name" value="FAD_binding_2"/>
    <property type="match status" value="1"/>
</dbReference>
<dbReference type="InterPro" id="IPR036188">
    <property type="entry name" value="FAD/NAD-bd_sf"/>
</dbReference>
<dbReference type="PROSITE" id="PS51257">
    <property type="entry name" value="PROKAR_LIPOPROTEIN"/>
    <property type="match status" value="1"/>
</dbReference>
<dbReference type="Gene3D" id="3.90.700.10">
    <property type="entry name" value="Succinate dehydrogenase/fumarate reductase flavoprotein, catalytic domain"/>
    <property type="match status" value="1"/>
</dbReference>
<proteinExistence type="inferred from homology"/>
<protein>
    <submittedName>
        <fullName evidence="7">Periplasmic fumarate reductase-like flavoprotein</fullName>
    </submittedName>
</protein>
<keyword evidence="2 5" id="KW-0285">Flavoprotein</keyword>
<dbReference type="InterPro" id="IPR010960">
    <property type="entry name" value="Flavocytochrome_c"/>
</dbReference>
<organism evidence="7">
    <name type="scientific">Desulfitobacterium hafniense</name>
    <name type="common">Desulfitobacterium frappieri</name>
    <dbReference type="NCBI Taxonomy" id="49338"/>
    <lineage>
        <taxon>Bacteria</taxon>
        <taxon>Bacillati</taxon>
        <taxon>Bacillota</taxon>
        <taxon>Clostridia</taxon>
        <taxon>Eubacteriales</taxon>
        <taxon>Desulfitobacteriaceae</taxon>
        <taxon>Desulfitobacterium</taxon>
    </lineage>
</organism>
<dbReference type="NCBIfam" id="TIGR01813">
    <property type="entry name" value="flavo_cyto_c"/>
    <property type="match status" value="1"/>
</dbReference>
<dbReference type="AlphaFoldDB" id="A0A098B1E6"/>
<sequence>MTQKAVDRRQFLKTMALAGVSIAGMGTLAGCSAGATNPAPQPAQAGPEWKEETDVVVIGSGFAGLAAALEVLEAGSQVIILEKMPVSGGNSAINGGDMCCANTKMQKAAGVEDSVELMVADMLKAGGNINHVDKATLVAEKSNEALEWCQNYLGMKFREKLNYHGGHSVLRAHQSEEASGSGYIKAMLAKLEGKGISVSNNRKFVRFIENDEKRIIGVEVLDGYKYGNESSGTPLLIKARKAVIIASGGFSQDIRMRTIHDPRITDKFSSTNHLGATGEALREALKHEAMDVHMDWIQLGPWTSPDEKGFGYVPQFVERLVGFAPMIDIKTGKRFIMESGNRKVRADAIIALGEPGIHVADEYAVKLQILPQILEGAMGNGSIKKYDTLEEVAKAYNVPVEPFLAEIKRWNSFVLKGKDDDFNCMIMEGAKPTEQGPFYVTRMWPKVHHTMGGLMTNLHTQVINQDFEPIKGLYAAGEVTGGIHGAVRLGGVACTDCIVNGRISGQEAAKAEAWG</sequence>
<dbReference type="EMBL" id="LK996017">
    <property type="protein sequence ID" value="CDX02704.1"/>
    <property type="molecule type" value="Genomic_DNA"/>
</dbReference>
<evidence type="ECO:0000256" key="2">
    <source>
        <dbReference type="ARBA" id="ARBA00022630"/>
    </source>
</evidence>
<evidence type="ECO:0000256" key="3">
    <source>
        <dbReference type="ARBA" id="ARBA00022827"/>
    </source>
</evidence>
<accession>A0A098B1E6</accession>
<dbReference type="InterPro" id="IPR006311">
    <property type="entry name" value="TAT_signal"/>
</dbReference>
<dbReference type="SUPFAM" id="SSF51905">
    <property type="entry name" value="FAD/NAD(P)-binding domain"/>
    <property type="match status" value="1"/>
</dbReference>
<dbReference type="RefSeq" id="WP_208925776.1">
    <property type="nucleotide sequence ID" value="NZ_LK996017.1"/>
</dbReference>
<feature type="chain" id="PRO_5039741014" evidence="5">
    <location>
        <begin position="30"/>
        <end position="515"/>
    </location>
</feature>
<dbReference type="PROSITE" id="PS51318">
    <property type="entry name" value="TAT"/>
    <property type="match status" value="1"/>
</dbReference>
<comment type="similarity">
    <text evidence="5">Belongs to the FAD-dependent oxidoreductase 2 family. FRD/SDH subfamily.</text>
</comment>
<dbReference type="SUPFAM" id="SSF56425">
    <property type="entry name" value="Succinate dehydrogenase/fumarate reductase flavoprotein, catalytic domain"/>
    <property type="match status" value="1"/>
</dbReference>
<evidence type="ECO:0000256" key="5">
    <source>
        <dbReference type="RuleBase" id="RU366062"/>
    </source>
</evidence>
<dbReference type="InterPro" id="IPR003953">
    <property type="entry name" value="FAD-dep_OxRdtase_2_FAD-bd"/>
</dbReference>
<evidence type="ECO:0000256" key="1">
    <source>
        <dbReference type="ARBA" id="ARBA00001974"/>
    </source>
</evidence>
<keyword evidence="4 5" id="KW-0560">Oxidoreductase</keyword>
<evidence type="ECO:0000256" key="4">
    <source>
        <dbReference type="ARBA" id="ARBA00023002"/>
    </source>
</evidence>
<dbReference type="GO" id="GO:0033765">
    <property type="term" value="F:steroid dehydrogenase activity, acting on the CH-CH group of donors"/>
    <property type="evidence" value="ECO:0007669"/>
    <property type="project" value="UniProtKB-ARBA"/>
</dbReference>